<name>A0A0G2H2A8_9PEZI</name>
<evidence type="ECO:0000313" key="6">
    <source>
        <dbReference type="EMBL" id="KKY22905.1"/>
    </source>
</evidence>
<evidence type="ECO:0000259" key="4">
    <source>
        <dbReference type="Pfam" id="PF16979"/>
    </source>
</evidence>
<keyword evidence="6" id="KW-0418">Kinase</keyword>
<comment type="caution">
    <text evidence="6">The sequence shown here is derived from an EMBL/GenBank/DDBJ whole genome shotgun (WGS) entry which is preliminary data.</text>
</comment>
<evidence type="ECO:0000256" key="1">
    <source>
        <dbReference type="ARBA" id="ARBA00009407"/>
    </source>
</evidence>
<dbReference type="GO" id="GO:0031932">
    <property type="term" value="C:TORC2 complex"/>
    <property type="evidence" value="ECO:0007669"/>
    <property type="project" value="InterPro"/>
</dbReference>
<dbReference type="InterPro" id="IPR031567">
    <property type="entry name" value="CRIM_dom"/>
</dbReference>
<dbReference type="GO" id="GO:0005546">
    <property type="term" value="F:phosphatidylinositol-4,5-bisphosphate binding"/>
    <property type="evidence" value="ECO:0007669"/>
    <property type="project" value="TreeGrafter"/>
</dbReference>
<reference evidence="5 8" key="3">
    <citation type="submission" date="2024-02" db="EMBL/GenBank/DDBJ databases">
        <title>De novo assembly and annotation of 12 fungi associated with fruit tree decline syndrome in Ontario, Canada.</title>
        <authorList>
            <person name="Sulman M."/>
            <person name="Ellouze W."/>
            <person name="Ilyukhin E."/>
        </authorList>
    </citation>
    <scope>NUCLEOTIDE SEQUENCE [LARGE SCALE GENOMIC DNA]</scope>
    <source>
        <strain evidence="5 8">FDS-637</strain>
    </source>
</reference>
<evidence type="ECO:0000313" key="8">
    <source>
        <dbReference type="Proteomes" id="UP001430584"/>
    </source>
</evidence>
<reference evidence="6 7" key="1">
    <citation type="submission" date="2015-03" db="EMBL/GenBank/DDBJ databases">
        <authorList>
            <person name="Morales-Cruz A."/>
            <person name="Amrine K.C."/>
            <person name="Cantu D."/>
        </authorList>
    </citation>
    <scope>NUCLEOTIDE SEQUENCE [LARGE SCALE GENOMIC DNA]</scope>
    <source>
        <strain evidence="6">DS831</strain>
    </source>
</reference>
<keyword evidence="8" id="KW-1185">Reference proteome</keyword>
<dbReference type="Proteomes" id="UP000034182">
    <property type="component" value="Unassembled WGS sequence"/>
</dbReference>
<evidence type="ECO:0000313" key="5">
    <source>
        <dbReference type="EMBL" id="KAL0263433.1"/>
    </source>
</evidence>
<dbReference type="GO" id="GO:0038203">
    <property type="term" value="P:TORC2 signaling"/>
    <property type="evidence" value="ECO:0007669"/>
    <property type="project" value="TreeGrafter"/>
</dbReference>
<dbReference type="GO" id="GO:0005886">
    <property type="term" value="C:plasma membrane"/>
    <property type="evidence" value="ECO:0007669"/>
    <property type="project" value="TreeGrafter"/>
</dbReference>
<dbReference type="Proteomes" id="UP001430584">
    <property type="component" value="Unassembled WGS sequence"/>
</dbReference>
<dbReference type="Pfam" id="PF16979">
    <property type="entry name" value="SIN1_PH"/>
    <property type="match status" value="1"/>
</dbReference>
<feature type="region of interest" description="Disordered" evidence="2">
    <location>
        <begin position="659"/>
        <end position="694"/>
    </location>
</feature>
<organism evidence="6 7">
    <name type="scientific">Diplodia seriata</name>
    <dbReference type="NCBI Taxonomy" id="420778"/>
    <lineage>
        <taxon>Eukaryota</taxon>
        <taxon>Fungi</taxon>
        <taxon>Dikarya</taxon>
        <taxon>Ascomycota</taxon>
        <taxon>Pezizomycotina</taxon>
        <taxon>Dothideomycetes</taxon>
        <taxon>Dothideomycetes incertae sedis</taxon>
        <taxon>Botryosphaeriales</taxon>
        <taxon>Botryosphaeriaceae</taxon>
        <taxon>Diplodia</taxon>
    </lineage>
</organism>
<dbReference type="PANTHER" id="PTHR13335:SF1">
    <property type="entry name" value="TARGET OF RAPAMYCIN COMPLEX 2 SUBUNIT MAPKAP1"/>
    <property type="match status" value="1"/>
</dbReference>
<sequence length="828" mass="90519">MSLLQNEDFVLYQLRTAYLSNIKDGVGERLISVNTSVLNNPAFRASGWLPNTSDIKRTYSPPIPTAVASEYFQAPRSAGLAGPGFGDDDEEGGMVTGRGESTETVGPMPLTRRRRRKEQLEEEDSSDLSDDSDEDADGQRGAQQIKFTKMPVRSRAGSSPIQKTRLADAPELIMVTSPSRPPETSSVRRGSLSALDTVQERPRRDTVTSSEMSSENELDPSVFKRKQISSLQRRSKLLSEKIQEDDEDETEDSDLDSDFAGTADSNSLLGVGADALDSTPPPKQIQNIPPAITPHNSSPNKRTKQQQAQTILPTLPPARPISVVQPVSALTQALKAKSSKPADPVQRFGILLGQTESSPLYIKIYAPFSSKPTKPFELLLRKTVDEGTKVIVAEAIGCALFKYQENGLEPPIPLEKKNINKWVLRMIEDEEVDYEFPPFARTRPIQDFTSTNNRPVRGRARDKPWDEFAIVEASPSEFAENEKSTPEYSREFAEAHGENGGNELQKVPTASASEADPTSNLPPVTAPTPAPLLAPQQNPITGPYFSAIRKDSTSLLDAPAAAAPNFTPRTGAPKTLRIHFISDDFTSRVSTLEVTTDTYLAEVFDRACRDLNVDKALYVLKVSGTSTIAPSDRTVEALGPRTELDLARRRFVGDGAFGLSGSPGSSSPNAPLLISTGGTPKKKQKGGPGPSGLVHPLAQKQDALLSLTATNNTSYKRYIVTRKQPMSFTSSSTRVLALDGEYMHIMPADTTTANAANKATGMGKTTTVHFTSVVGSKVSSKHPKTFRVVVFRERESKRYDFETQSREEAAEIVREIRKGMERFQEGYV</sequence>
<feature type="region of interest" description="Disordered" evidence="2">
    <location>
        <begin position="495"/>
        <end position="538"/>
    </location>
</feature>
<dbReference type="FunFam" id="2.30.29.30:FF:000263">
    <property type="entry name" value="Stress activated MAP kinase interacting protein"/>
    <property type="match status" value="1"/>
</dbReference>
<dbReference type="GO" id="GO:0005737">
    <property type="term" value="C:cytoplasm"/>
    <property type="evidence" value="ECO:0007669"/>
    <property type="project" value="TreeGrafter"/>
</dbReference>
<keyword evidence="6" id="KW-0808">Transferase</keyword>
<evidence type="ECO:0000256" key="2">
    <source>
        <dbReference type="SAM" id="MobiDB-lite"/>
    </source>
</evidence>
<feature type="domain" description="SIN1-type PH" evidence="4">
    <location>
        <begin position="714"/>
        <end position="821"/>
    </location>
</feature>
<evidence type="ECO:0000259" key="3">
    <source>
        <dbReference type="Pfam" id="PF16978"/>
    </source>
</evidence>
<dbReference type="EMBL" id="LAQI01000071">
    <property type="protein sequence ID" value="KKY22905.1"/>
    <property type="molecule type" value="Genomic_DNA"/>
</dbReference>
<dbReference type="Pfam" id="PF16978">
    <property type="entry name" value="CRIM"/>
    <property type="match status" value="1"/>
</dbReference>
<dbReference type="AlphaFoldDB" id="A0A0G2H2A8"/>
<dbReference type="GeneID" id="92006498"/>
<dbReference type="InterPro" id="IPR031313">
    <property type="entry name" value="Sin1_PH_dom"/>
</dbReference>
<dbReference type="RefSeq" id="XP_066636462.1">
    <property type="nucleotide sequence ID" value="XM_066773895.1"/>
</dbReference>
<proteinExistence type="inferred from homology"/>
<accession>A0A0G2H2A8</accession>
<protein>
    <submittedName>
        <fullName evidence="5">Component of a membrane-bound complex containing the Tor2p kinase</fullName>
    </submittedName>
    <submittedName>
        <fullName evidence="6">Putative stress activated map kinase interacting protein sin1</fullName>
    </submittedName>
</protein>
<dbReference type="InterPro" id="IPR011993">
    <property type="entry name" value="PH-like_dom_sf"/>
</dbReference>
<feature type="compositionally biased region" description="Acidic residues" evidence="2">
    <location>
        <begin position="120"/>
        <end position="136"/>
    </location>
</feature>
<reference evidence="6 7" key="2">
    <citation type="submission" date="2015-05" db="EMBL/GenBank/DDBJ databases">
        <title>Distinctive expansion of gene families associated with plant cell wall degradation and secondary metabolism in the genomes of grapevine trunk pathogens.</title>
        <authorList>
            <person name="Lawrence D.P."/>
            <person name="Travadon R."/>
            <person name="Rolshausen P.E."/>
            <person name="Baumgartner K."/>
        </authorList>
    </citation>
    <scope>NUCLEOTIDE SEQUENCE [LARGE SCALE GENOMIC DNA]</scope>
    <source>
        <strain evidence="6">DS831</strain>
    </source>
</reference>
<feature type="compositionally biased region" description="Polar residues" evidence="2">
    <location>
        <begin position="508"/>
        <end position="519"/>
    </location>
</feature>
<dbReference type="GO" id="GO:0016301">
    <property type="term" value="F:kinase activity"/>
    <property type="evidence" value="ECO:0007669"/>
    <property type="project" value="UniProtKB-KW"/>
</dbReference>
<evidence type="ECO:0000313" key="7">
    <source>
        <dbReference type="Proteomes" id="UP000034182"/>
    </source>
</evidence>
<dbReference type="PANTHER" id="PTHR13335">
    <property type="entry name" value="TARGET OF RAPAMYCIN COMPLEX 2 SUBUNIT MAPKAP1"/>
    <property type="match status" value="1"/>
</dbReference>
<feature type="compositionally biased region" description="Acidic residues" evidence="2">
    <location>
        <begin position="243"/>
        <end position="257"/>
    </location>
</feature>
<dbReference type="InterPro" id="IPR008828">
    <property type="entry name" value="Sin1/Avo1"/>
</dbReference>
<feature type="region of interest" description="Disordered" evidence="2">
    <location>
        <begin position="239"/>
        <end position="308"/>
    </location>
</feature>
<comment type="similarity">
    <text evidence="1">Belongs to the SIN1 family.</text>
</comment>
<dbReference type="Gene3D" id="2.30.29.30">
    <property type="entry name" value="Pleckstrin-homology domain (PH domain)/Phosphotyrosine-binding domain (PTB)"/>
    <property type="match status" value="1"/>
</dbReference>
<feature type="compositionally biased region" description="Low complexity" evidence="2">
    <location>
        <begin position="659"/>
        <end position="679"/>
    </location>
</feature>
<feature type="region of interest" description="Disordered" evidence="2">
    <location>
        <begin position="78"/>
        <end position="224"/>
    </location>
</feature>
<gene>
    <name evidence="5" type="primary">AVO1</name>
    <name evidence="5" type="ORF">SLS55_002413</name>
    <name evidence="6" type="ORF">UCDDS831_g03339</name>
</gene>
<feature type="domain" description="CRIM" evidence="3">
    <location>
        <begin position="328"/>
        <end position="482"/>
    </location>
</feature>
<feature type="compositionally biased region" description="Polar residues" evidence="2">
    <location>
        <begin position="176"/>
        <end position="188"/>
    </location>
</feature>
<feature type="compositionally biased region" description="Polar residues" evidence="2">
    <location>
        <begin position="294"/>
        <end position="308"/>
    </location>
</feature>
<dbReference type="EMBL" id="JAJVCZ030000002">
    <property type="protein sequence ID" value="KAL0263433.1"/>
    <property type="molecule type" value="Genomic_DNA"/>
</dbReference>